<evidence type="ECO:0000256" key="1">
    <source>
        <dbReference type="SAM" id="MobiDB-lite"/>
    </source>
</evidence>
<feature type="compositionally biased region" description="Low complexity" evidence="1">
    <location>
        <begin position="69"/>
        <end position="85"/>
    </location>
</feature>
<dbReference type="Proteomes" id="UP000295390">
    <property type="component" value="Unassembled WGS sequence"/>
</dbReference>
<evidence type="ECO:0000313" key="3">
    <source>
        <dbReference type="Proteomes" id="UP000295390"/>
    </source>
</evidence>
<proteinExistence type="predicted"/>
<comment type="caution">
    <text evidence="2">The sequence shown here is derived from an EMBL/GenBank/DDBJ whole genome shotgun (WGS) entry which is preliminary data.</text>
</comment>
<evidence type="ECO:0000313" key="2">
    <source>
        <dbReference type="EMBL" id="TDQ30130.1"/>
    </source>
</evidence>
<dbReference type="AlphaFoldDB" id="A0A4R6TM52"/>
<gene>
    <name evidence="2" type="ORF">DFQ07_0467</name>
</gene>
<organism evidence="2 3">
    <name type="scientific">Tenacibaculum caenipelagi</name>
    <dbReference type="NCBI Taxonomy" id="1325435"/>
    <lineage>
        <taxon>Bacteria</taxon>
        <taxon>Pseudomonadati</taxon>
        <taxon>Bacteroidota</taxon>
        <taxon>Flavobacteriia</taxon>
        <taxon>Flavobacteriales</taxon>
        <taxon>Flavobacteriaceae</taxon>
        <taxon>Tenacibaculum</taxon>
    </lineage>
</organism>
<accession>A0A4R6TM52</accession>
<keyword evidence="3" id="KW-1185">Reference proteome</keyword>
<reference evidence="2 3" key="1">
    <citation type="submission" date="2019-03" db="EMBL/GenBank/DDBJ databases">
        <title>Genomic Encyclopedia of Type Strains, Phase III (KMG-III): the genomes of soil and plant-associated and newly described type strains.</title>
        <authorList>
            <person name="Whitman W."/>
        </authorList>
    </citation>
    <scope>NUCLEOTIDE SEQUENCE [LARGE SCALE GENOMIC DNA]</scope>
    <source>
        <strain evidence="2 3">CECT 8283</strain>
    </source>
</reference>
<dbReference type="EMBL" id="SNYH01000001">
    <property type="protein sequence ID" value="TDQ30130.1"/>
    <property type="molecule type" value="Genomic_DNA"/>
</dbReference>
<protein>
    <submittedName>
        <fullName evidence="2">Uncharacterized protein</fullName>
    </submittedName>
</protein>
<dbReference type="RefSeq" id="WP_133534651.1">
    <property type="nucleotide sequence ID" value="NZ_SNYH01000001.1"/>
</dbReference>
<sequence length="114" mass="12635">MKKIILLLTFFITITVNSQSKSEVETMAIKHAESGLSLMNDYSQSLNITLFGYYDEAFRKRKQELTNKSSESANSSSKPSSISSSGDNEGLIDGGSTLDKLLDELIEELEDVFN</sequence>
<name>A0A4R6TM52_9FLAO</name>
<feature type="region of interest" description="Disordered" evidence="1">
    <location>
        <begin position="64"/>
        <end position="95"/>
    </location>
</feature>